<feature type="domain" description="Syndetin C-terminal" evidence="2">
    <location>
        <begin position="895"/>
        <end position="1049"/>
    </location>
</feature>
<dbReference type="Proteomes" id="UP001162640">
    <property type="component" value="Unassembled WGS sequence"/>
</dbReference>
<feature type="region of interest" description="Disordered" evidence="1">
    <location>
        <begin position="1"/>
        <end position="65"/>
    </location>
</feature>
<feature type="compositionally biased region" description="Low complexity" evidence="1">
    <location>
        <begin position="15"/>
        <end position="32"/>
    </location>
</feature>
<feature type="compositionally biased region" description="Acidic residues" evidence="1">
    <location>
        <begin position="1077"/>
        <end position="1087"/>
    </location>
</feature>
<feature type="compositionally biased region" description="Low complexity" evidence="1">
    <location>
        <begin position="535"/>
        <end position="553"/>
    </location>
</feature>
<dbReference type="InterPro" id="IPR019514">
    <property type="entry name" value="Syndetin_C"/>
</dbReference>
<feature type="compositionally biased region" description="Acidic residues" evidence="1">
    <location>
        <begin position="716"/>
        <end position="728"/>
    </location>
</feature>
<dbReference type="PANTHER" id="PTHR13258">
    <property type="entry name" value="SYNDETIN"/>
    <property type="match status" value="1"/>
</dbReference>
<dbReference type="GO" id="GO:0005829">
    <property type="term" value="C:cytosol"/>
    <property type="evidence" value="ECO:0007669"/>
    <property type="project" value="GOC"/>
</dbReference>
<sequence length="1164" mass="129540">MFGKLSKLVKSAAPNVSSPQFTSPSSSSNPNSTKYPKNLDLALLSLSSPSPTLPPNNGQNLPSSELKLKIIKNKAKQNLGFDESDESSAEDNGEGKVGVGGSNPFADSDDDNEENSSTNPFTNNNVEDLPTTTKNAPPRKMSLPPSTTPLGKFLRLQNPPVDPTSSKTTSSTLTLTSITELLPSPSYLELEYDPLAPLISSIPWGSSLGPYLQARIESLNLTEDKLQTFLNLQVSKHQTSLLEFTEILSGVSVSTVECLISTRYARAKLRDGCGESNRSLEVLEQVKVRSRLEQVQSIFMELQKVCRILEVVRGGELTTEEEVEAVEDVRSFVSTSNARDLKCLSEVREKVPTMFTDVRARGINYIADCIFDTFESKEYYSRVQGVIRCEVVREEMNEWDCGRDVREEVMRRFDNEVMRVSATWGEGGGSIGECIRNTAAGNCREIFREVAEKCVEVMHCMFLCEQAHRDWGSEKNENWEYLHRSSKKDDVNHSFDDDEEDEDESDEDESSQSENELDLTNAVANALTMKPKPDPQSSSTTTSTKTSNPNDSSIEIDSKLAKITSVKITLLARTLRQHLNAVWRHAEGILIQVVERMREDDMSDVGAEGVRKVVDCCRQLVSIMEEDFGVDTHELSTAVSDLTRGFFSDVHAESVEVVLGMVDREDWRGVEVGRLVVGNNSSTNNNDENHTPIFDVKKNVMRNWPKNGNPLTTHEEDSDNPNPDEENDDSARPSADSVGVWPGSQAHSYSDEEGADESPFWREITANWDQDPPTTTLTVLNGTTKFIGKYMDIIRTLPSITTDVASGMQRLIDSYYLCVVNVALNGAQPEEVWAKSSADQNWMEKMGDMMHGRRLEMCKPVEAESAEYESVINFVRRAKKKIGQLEVTPAPASFEAKMSALESLMFLAALLSSIQSKIPTLKAYIDEILDVTPKIVRCCGRVASVFRIDGDAIMRSIVEVGDQHGWDTEELSEGSNVYVDDALDLAAAVWAELAGREGYLNERLLELAWQHIIGGIYGSLLEGFAKIKSFSTEGRALVSMDLQTFASGIMNNLVERVERVEKEEESGGSNPSNPFGNDDDDESSDDDFIIREPPKVTPPRGKNWVDSYVKAWYFDEVDLLKWISQNKGSYNLHHSVALVVSGCGRHMKKRDLKALVTKIEQLYA</sequence>
<feature type="region of interest" description="Disordered" evidence="1">
    <location>
        <begin position="1059"/>
        <end position="1096"/>
    </location>
</feature>
<evidence type="ECO:0000313" key="4">
    <source>
        <dbReference type="Proteomes" id="UP001162640"/>
    </source>
</evidence>
<dbReference type="PANTHER" id="PTHR13258:SF0">
    <property type="entry name" value="SYNDETIN"/>
    <property type="match status" value="1"/>
</dbReference>
<dbReference type="GO" id="GO:0000149">
    <property type="term" value="F:SNARE binding"/>
    <property type="evidence" value="ECO:0007669"/>
    <property type="project" value="TreeGrafter"/>
</dbReference>
<evidence type="ECO:0000313" key="3">
    <source>
        <dbReference type="EMBL" id="GMH78578.1"/>
    </source>
</evidence>
<feature type="compositionally biased region" description="Polar residues" evidence="1">
    <location>
        <begin position="118"/>
        <end position="135"/>
    </location>
</feature>
<protein>
    <recommendedName>
        <fullName evidence="2">Syndetin C-terminal domain-containing protein</fullName>
    </recommendedName>
</protein>
<dbReference type="GO" id="GO:0042147">
    <property type="term" value="P:retrograde transport, endosome to Golgi"/>
    <property type="evidence" value="ECO:0007669"/>
    <property type="project" value="InterPro"/>
</dbReference>
<dbReference type="GO" id="GO:1990745">
    <property type="term" value="C:EARP complex"/>
    <property type="evidence" value="ECO:0007669"/>
    <property type="project" value="InterPro"/>
</dbReference>
<name>A0A9W7B0Z0_9STRA</name>
<dbReference type="GO" id="GO:0032456">
    <property type="term" value="P:endocytic recycling"/>
    <property type="evidence" value="ECO:0007669"/>
    <property type="project" value="InterPro"/>
</dbReference>
<proteinExistence type="predicted"/>
<feature type="region of interest" description="Disordered" evidence="1">
    <location>
        <begin position="489"/>
        <end position="553"/>
    </location>
</feature>
<evidence type="ECO:0000256" key="1">
    <source>
        <dbReference type="SAM" id="MobiDB-lite"/>
    </source>
</evidence>
<evidence type="ECO:0000259" key="2">
    <source>
        <dbReference type="Pfam" id="PF10474"/>
    </source>
</evidence>
<feature type="compositionally biased region" description="Acidic residues" evidence="1">
    <location>
        <begin position="496"/>
        <end position="517"/>
    </location>
</feature>
<feature type="region of interest" description="Disordered" evidence="1">
    <location>
        <begin position="78"/>
        <end position="150"/>
    </location>
</feature>
<comment type="caution">
    <text evidence="3">The sequence shown here is derived from an EMBL/GenBank/DDBJ whole genome shotgun (WGS) entry which is preliminary data.</text>
</comment>
<dbReference type="Pfam" id="PF10474">
    <property type="entry name" value="Syndetin_C"/>
    <property type="match status" value="1"/>
</dbReference>
<dbReference type="InterPro" id="IPR040047">
    <property type="entry name" value="VPS50"/>
</dbReference>
<feature type="region of interest" description="Disordered" evidence="1">
    <location>
        <begin position="677"/>
        <end position="757"/>
    </location>
</feature>
<feature type="compositionally biased region" description="Basic and acidic residues" evidence="1">
    <location>
        <begin position="687"/>
        <end position="698"/>
    </location>
</feature>
<reference evidence="4" key="1">
    <citation type="journal article" date="2023" name="Commun. Biol.">
        <title>Genome analysis of Parmales, the sister group of diatoms, reveals the evolutionary specialization of diatoms from phago-mixotrophs to photoautotrophs.</title>
        <authorList>
            <person name="Ban H."/>
            <person name="Sato S."/>
            <person name="Yoshikawa S."/>
            <person name="Yamada K."/>
            <person name="Nakamura Y."/>
            <person name="Ichinomiya M."/>
            <person name="Sato N."/>
            <person name="Blanc-Mathieu R."/>
            <person name="Endo H."/>
            <person name="Kuwata A."/>
            <person name="Ogata H."/>
        </authorList>
    </citation>
    <scope>NUCLEOTIDE SEQUENCE [LARGE SCALE GENOMIC DNA]</scope>
</reference>
<accession>A0A9W7B0Z0</accession>
<feature type="compositionally biased region" description="Acidic residues" evidence="1">
    <location>
        <begin position="82"/>
        <end position="92"/>
    </location>
</feature>
<organism evidence="3 4">
    <name type="scientific">Triparma laevis f. inornata</name>
    <dbReference type="NCBI Taxonomy" id="1714386"/>
    <lineage>
        <taxon>Eukaryota</taxon>
        <taxon>Sar</taxon>
        <taxon>Stramenopiles</taxon>
        <taxon>Ochrophyta</taxon>
        <taxon>Bolidophyceae</taxon>
        <taxon>Parmales</taxon>
        <taxon>Triparmaceae</taxon>
        <taxon>Triparma</taxon>
    </lineage>
</organism>
<dbReference type="EMBL" id="BLQM01000253">
    <property type="protein sequence ID" value="GMH78578.1"/>
    <property type="molecule type" value="Genomic_DNA"/>
</dbReference>
<gene>
    <name evidence="3" type="ORF">TL16_g07857</name>
</gene>
<dbReference type="AlphaFoldDB" id="A0A9W7B0Z0"/>